<organism evidence="1">
    <name type="scientific">uncultured Chloroflexota bacterium</name>
    <dbReference type="NCBI Taxonomy" id="166587"/>
    <lineage>
        <taxon>Bacteria</taxon>
        <taxon>Bacillati</taxon>
        <taxon>Chloroflexota</taxon>
        <taxon>environmental samples</taxon>
    </lineage>
</organism>
<protein>
    <submittedName>
        <fullName evidence="1">Uncharacterized protein</fullName>
    </submittedName>
</protein>
<proteinExistence type="predicted"/>
<evidence type="ECO:0000313" key="1">
    <source>
        <dbReference type="EMBL" id="CAA9304075.1"/>
    </source>
</evidence>
<dbReference type="EMBL" id="CADCTC010000311">
    <property type="protein sequence ID" value="CAA9304075.1"/>
    <property type="molecule type" value="Genomic_DNA"/>
</dbReference>
<gene>
    <name evidence="1" type="ORF">AVDCRST_MAG77-5911</name>
</gene>
<dbReference type="AlphaFoldDB" id="A0A6J4KGI5"/>
<name>A0A6J4KGI5_9CHLR</name>
<sequence>MGEERYWIVRGITTTSIHPDAGGHPVHRSVCCRSHRRVTFAEPVDDLVARVTAEARVRGNVALFRDHWLPLTWGAESGRLSARAGLLADDFRPRPLPPR</sequence>
<reference evidence="1" key="1">
    <citation type="submission" date="2020-02" db="EMBL/GenBank/DDBJ databases">
        <authorList>
            <person name="Meier V. D."/>
        </authorList>
    </citation>
    <scope>NUCLEOTIDE SEQUENCE</scope>
    <source>
        <strain evidence="1">AVDCRST_MAG77</strain>
    </source>
</reference>
<accession>A0A6J4KGI5</accession>